<evidence type="ECO:0000313" key="8">
    <source>
        <dbReference type="Proteomes" id="UP000226079"/>
    </source>
</evidence>
<keyword evidence="3" id="KW-0663">Pyridoxal phosphate</keyword>
<evidence type="ECO:0000256" key="2">
    <source>
        <dbReference type="ARBA" id="ARBA00012224"/>
    </source>
</evidence>
<dbReference type="EC" id="4.4.1.13" evidence="2"/>
<evidence type="ECO:0000256" key="5">
    <source>
        <dbReference type="ARBA" id="ARBA00037974"/>
    </source>
</evidence>
<evidence type="ECO:0000256" key="4">
    <source>
        <dbReference type="ARBA" id="ARBA00023239"/>
    </source>
</evidence>
<evidence type="ECO:0000256" key="1">
    <source>
        <dbReference type="ARBA" id="ARBA00001933"/>
    </source>
</evidence>
<gene>
    <name evidence="7" type="ORF">ATK74_1187</name>
</gene>
<sequence length="375" mass="39595">MSLLSVPLADLHARQSLKWRTYPADVLPLWVAEMDVHLPPVVLAALTEALTAGDTGYPHGTGYAEAFTQMAQDRWSWPVEARQVRRAGDVMNSILAVLEAVTTPGDAVVITPPVYPPFRQVVSGYGRQVVEAPLGADGRLDLGSIEAAFTAAQRPAAFLLCSPHNPTGVVHTEAELAGLMALANTHGVQVIADEIHAPLVDADTSFVPVQTVAGGEQAITVTSAGKAWNLAGFKAGLIIAGAGVDRLFGKLPPFTLHSAGHLADLAHTAALRHAQSWVDELMVEIGANRKLLASELAAKLPQVHYRPQPGTYLAWVDCTELGFADPSQQFLDVGRVAFSPGANFGAAHAGWVRVNLACSPAVVTEAVDRMVAALA</sequence>
<evidence type="ECO:0000256" key="3">
    <source>
        <dbReference type="ARBA" id="ARBA00022898"/>
    </source>
</evidence>
<dbReference type="InterPro" id="IPR015421">
    <property type="entry name" value="PyrdxlP-dep_Trfase_major"/>
</dbReference>
<name>A0A2A9CR92_9ACTN</name>
<dbReference type="Gene3D" id="3.90.1150.10">
    <property type="entry name" value="Aspartate Aminotransferase, domain 1"/>
    <property type="match status" value="1"/>
</dbReference>
<dbReference type="PANTHER" id="PTHR43525:SF2">
    <property type="entry name" value="CYSTATHIONINE BETA-LYASE-RELATED"/>
    <property type="match status" value="1"/>
</dbReference>
<evidence type="ECO:0000259" key="6">
    <source>
        <dbReference type="Pfam" id="PF00155"/>
    </source>
</evidence>
<dbReference type="Proteomes" id="UP000226079">
    <property type="component" value="Unassembled WGS sequence"/>
</dbReference>
<dbReference type="PANTHER" id="PTHR43525">
    <property type="entry name" value="PROTEIN MALY"/>
    <property type="match status" value="1"/>
</dbReference>
<dbReference type="EMBL" id="PDJC01000001">
    <property type="protein sequence ID" value="PFG16636.1"/>
    <property type="molecule type" value="Genomic_DNA"/>
</dbReference>
<dbReference type="InterPro" id="IPR015422">
    <property type="entry name" value="PyrdxlP-dep_Trfase_small"/>
</dbReference>
<dbReference type="RefSeq" id="WP_098460152.1">
    <property type="nucleotide sequence ID" value="NZ_PDJC01000001.1"/>
</dbReference>
<dbReference type="CDD" id="cd00609">
    <property type="entry name" value="AAT_like"/>
    <property type="match status" value="1"/>
</dbReference>
<dbReference type="GO" id="GO:0047804">
    <property type="term" value="F:cysteine-S-conjugate beta-lyase activity"/>
    <property type="evidence" value="ECO:0007669"/>
    <property type="project" value="UniProtKB-EC"/>
</dbReference>
<comment type="caution">
    <text evidence="7">The sequence shown here is derived from an EMBL/GenBank/DDBJ whole genome shotgun (WGS) entry which is preliminary data.</text>
</comment>
<dbReference type="OrthoDB" id="3224382at2"/>
<proteinExistence type="inferred from homology"/>
<dbReference type="GO" id="GO:0030170">
    <property type="term" value="F:pyridoxal phosphate binding"/>
    <property type="evidence" value="ECO:0007669"/>
    <property type="project" value="InterPro"/>
</dbReference>
<keyword evidence="8" id="KW-1185">Reference proteome</keyword>
<feature type="domain" description="Aminotransferase class I/classII large" evidence="6">
    <location>
        <begin position="27"/>
        <end position="369"/>
    </location>
</feature>
<dbReference type="SUPFAM" id="SSF53383">
    <property type="entry name" value="PLP-dependent transferases"/>
    <property type="match status" value="1"/>
</dbReference>
<accession>A0A2A9CR92</accession>
<dbReference type="InterPro" id="IPR004839">
    <property type="entry name" value="Aminotransferase_I/II_large"/>
</dbReference>
<dbReference type="AlphaFoldDB" id="A0A2A9CR92"/>
<dbReference type="InterPro" id="IPR015424">
    <property type="entry name" value="PyrdxlP-dep_Trfase"/>
</dbReference>
<reference evidence="7 8" key="1">
    <citation type="submission" date="2017-10" db="EMBL/GenBank/DDBJ databases">
        <title>Sequencing the genomes of 1000 actinobacteria strains.</title>
        <authorList>
            <person name="Klenk H.-P."/>
        </authorList>
    </citation>
    <scope>NUCLEOTIDE SEQUENCE [LARGE SCALE GENOMIC DNA]</scope>
    <source>
        <strain evidence="7 8">DSM 15597</strain>
    </source>
</reference>
<keyword evidence="4 7" id="KW-0456">Lyase</keyword>
<evidence type="ECO:0000313" key="7">
    <source>
        <dbReference type="EMBL" id="PFG16636.1"/>
    </source>
</evidence>
<comment type="similarity">
    <text evidence="5">Belongs to the class-II pyridoxal-phosphate-dependent aminotransferase family. MalY/PatB cystathionine beta-lyase subfamily.</text>
</comment>
<dbReference type="InterPro" id="IPR051798">
    <property type="entry name" value="Class-II_PLP-Dep_Aminotrans"/>
</dbReference>
<organism evidence="7 8">
    <name type="scientific">Propionicimonas paludicola</name>
    <dbReference type="NCBI Taxonomy" id="185243"/>
    <lineage>
        <taxon>Bacteria</taxon>
        <taxon>Bacillati</taxon>
        <taxon>Actinomycetota</taxon>
        <taxon>Actinomycetes</taxon>
        <taxon>Propionibacteriales</taxon>
        <taxon>Nocardioidaceae</taxon>
        <taxon>Propionicimonas</taxon>
    </lineage>
</organism>
<dbReference type="Pfam" id="PF00155">
    <property type="entry name" value="Aminotran_1_2"/>
    <property type="match status" value="1"/>
</dbReference>
<protein>
    <recommendedName>
        <fullName evidence="2">cysteine-S-conjugate beta-lyase</fullName>
        <ecNumber evidence="2">4.4.1.13</ecNumber>
    </recommendedName>
</protein>
<comment type="cofactor">
    <cofactor evidence="1">
        <name>pyridoxal 5'-phosphate</name>
        <dbReference type="ChEBI" id="CHEBI:597326"/>
    </cofactor>
</comment>
<dbReference type="Gene3D" id="3.40.640.10">
    <property type="entry name" value="Type I PLP-dependent aspartate aminotransferase-like (Major domain)"/>
    <property type="match status" value="1"/>
</dbReference>